<organism evidence="3 4">
    <name type="scientific">Granulicella cerasi</name>
    <dbReference type="NCBI Taxonomy" id="741063"/>
    <lineage>
        <taxon>Bacteria</taxon>
        <taxon>Pseudomonadati</taxon>
        <taxon>Acidobacteriota</taxon>
        <taxon>Terriglobia</taxon>
        <taxon>Terriglobales</taxon>
        <taxon>Acidobacteriaceae</taxon>
        <taxon>Granulicella</taxon>
    </lineage>
</organism>
<dbReference type="SUPFAM" id="SSF53474">
    <property type="entry name" value="alpha/beta-Hydrolases"/>
    <property type="match status" value="1"/>
</dbReference>
<proteinExistence type="predicted"/>
<dbReference type="Gene3D" id="3.30.559.30">
    <property type="entry name" value="Nonribosomal peptide synthetase, condensation domain"/>
    <property type="match status" value="1"/>
</dbReference>
<evidence type="ECO:0000259" key="2">
    <source>
        <dbReference type="PROSITE" id="PS50075"/>
    </source>
</evidence>
<dbReference type="PROSITE" id="PS00455">
    <property type="entry name" value="AMP_BINDING"/>
    <property type="match status" value="1"/>
</dbReference>
<dbReference type="CDD" id="cd19531">
    <property type="entry name" value="LCL_NRPS-like"/>
    <property type="match status" value="1"/>
</dbReference>
<dbReference type="SUPFAM" id="SSF52777">
    <property type="entry name" value="CoA-dependent acyltransferases"/>
    <property type="match status" value="2"/>
</dbReference>
<reference evidence="4" key="1">
    <citation type="journal article" date="2019" name="Int. J. Syst. Evol. Microbiol.">
        <title>The Global Catalogue of Microorganisms (GCM) 10K type strain sequencing project: providing services to taxonomists for standard genome sequencing and annotation.</title>
        <authorList>
            <consortium name="The Broad Institute Genomics Platform"/>
            <consortium name="The Broad Institute Genome Sequencing Center for Infectious Disease"/>
            <person name="Wu L."/>
            <person name="Ma J."/>
        </authorList>
    </citation>
    <scope>NUCLEOTIDE SEQUENCE [LARGE SCALE GENOMIC DNA]</scope>
    <source>
        <strain evidence="4">CGMCC 1.16026</strain>
    </source>
</reference>
<feature type="compositionally biased region" description="Polar residues" evidence="1">
    <location>
        <begin position="1"/>
        <end position="13"/>
    </location>
</feature>
<dbReference type="InterPro" id="IPR000873">
    <property type="entry name" value="AMP-dep_synth/lig_dom"/>
</dbReference>
<sequence>MVNGNEDTTLKQQQDCERETGNSQSNDVYAMTVTPAQERFWSLDRLQPGNPTLNMPLMWQCNGDLDIPALRKAYQLCVDRHESLRTTFSIVDGKLRQIVHAQMLVEIPLVDLSTLPSDERQMAADKLTREHAAFRFDLAQGPLIALKLLRMGPTEHMLLVTMHHIICDGISNWILQRDLMALYEAELLGKEATLPELPIQYADFAVWHEEWMRSEEAQKSVDFWRERIGIDFKPVRFESDPEAASELAEHLQGASGAIDTQLLPGDITARERAFCQAEGVTQNVFFFAGFLAWLARSTGQHDLMIGYPVANRTDETQDLIGLFINIQPMRVKITPETTFRELLHFVERWTIEGSEHQALPFETLAQHPDFSDSQNAVASPVFFLYQPSFMQVMRVETPNSSLQMIPLRSESPGAIFDMMLAVVERMEEGPRLQLEYNPQHMRQSMVRSYLTTMVSILDAASTAPDTPVLQLPTVTGSERRQLLERFAGPSIDFGPYEAVHQSILAKASAEPGRIAINNANANFTYAQLAKRSFSIAHKLVAEGVVPGDRVAVCMGRSVDTVATLLGVLMTGAAYVPLDARYPRQRIDTAMEDSEARLLVTDRELDVDPQYRVLQLATVTTQSTPFIPYANAPNDIAYVIYTSGSTGKPKGVAVPHGALRNLLLGVQHTPGLLPTDTWCAITTISFDIAALEIFLPLMVGARLVLATDNEARTPSLLLTLLKKCNVNVLQATPGAWRALIDEGWDNTLKLRVLIGGEAVSRDLGNSLIERSNSVWNMYGPTETTIWSSATQIKPGKQAPAVGDVLPNQQFYVLDEQLELTPMGRQGELCIGGAGVAVGYWNREERTADRFKPNPFGEGRIYRTGDAARVEPDGTLRLLGRLDFQVKVRGYRIELGEIENVLEQHPAVREAVVAHHVLSDTAETAGVTRMIAYVDAPQHANDEEKAQTLVRELEDVVARALPEYMMPNVIVALPELPRLMNGKVDRKALPDVFTEAGDGGVSITGGEASDFAAPQDFVERQLTDIWQTTLGIARISTRANFFSLAVGSLAAMRLVMKMNRIFAVDFGLATLVSHPTIQDIARLIHSQHDAGTTSTLVPIRTEGSKPPLFILHGVGGNILNFMGLARRLGEDQPVYGVQAQSLLSGKAALLRLEDMAAFYIREMRTVQPHGPYHLLGYSFGGTVAAEMATQLINAGEEVAYLSMLDAKTKDFEAEFHSSMAVQTKVDRRMKQIMGNTQHLSMTDRVKYIANKLGTRSARISARLFGKLGARRMPSWMKVPWDVNLVALQRYNLHTYPGRLVLFRATDQDYASGPRDLGWSRYFPGGVKIYEIRGDHERIFLEPAVGDMAKAIVDSLEQINR</sequence>
<dbReference type="PROSITE" id="PS50075">
    <property type="entry name" value="CARRIER"/>
    <property type="match status" value="1"/>
</dbReference>
<evidence type="ECO:0000256" key="1">
    <source>
        <dbReference type="SAM" id="MobiDB-lite"/>
    </source>
</evidence>
<dbReference type="Proteomes" id="UP001596391">
    <property type="component" value="Unassembled WGS sequence"/>
</dbReference>
<dbReference type="InterPro" id="IPR025110">
    <property type="entry name" value="AMP-bd_C"/>
</dbReference>
<dbReference type="NCBIfam" id="TIGR01733">
    <property type="entry name" value="AA-adenyl-dom"/>
    <property type="match status" value="1"/>
</dbReference>
<dbReference type="Pfam" id="PF00550">
    <property type="entry name" value="PP-binding"/>
    <property type="match status" value="1"/>
</dbReference>
<dbReference type="InterPro" id="IPR036736">
    <property type="entry name" value="ACP-like_sf"/>
</dbReference>
<dbReference type="InterPro" id="IPR009081">
    <property type="entry name" value="PP-bd_ACP"/>
</dbReference>
<dbReference type="InterPro" id="IPR010071">
    <property type="entry name" value="AA_adenyl_dom"/>
</dbReference>
<feature type="domain" description="Carrier" evidence="2">
    <location>
        <begin position="1011"/>
        <end position="1086"/>
    </location>
</feature>
<dbReference type="EMBL" id="JBHSWI010000001">
    <property type="protein sequence ID" value="MFC6646344.1"/>
    <property type="molecule type" value="Genomic_DNA"/>
</dbReference>
<protein>
    <submittedName>
        <fullName evidence="3">Amino acid adenylation domain-containing protein</fullName>
    </submittedName>
</protein>
<dbReference type="Gene3D" id="3.40.50.980">
    <property type="match status" value="2"/>
</dbReference>
<keyword evidence="4" id="KW-1185">Reference proteome</keyword>
<comment type="caution">
    <text evidence="3">The sequence shown here is derived from an EMBL/GenBank/DDBJ whole genome shotgun (WGS) entry which is preliminary data.</text>
</comment>
<dbReference type="InterPro" id="IPR029058">
    <property type="entry name" value="AB_hydrolase_fold"/>
</dbReference>
<dbReference type="InterPro" id="IPR020845">
    <property type="entry name" value="AMP-binding_CS"/>
</dbReference>
<accession>A0ABW1ZB90</accession>
<gene>
    <name evidence="3" type="ORF">ACFQBQ_12260</name>
</gene>
<dbReference type="InterPro" id="IPR001031">
    <property type="entry name" value="Thioesterase"/>
</dbReference>
<name>A0ABW1ZB90_9BACT</name>
<dbReference type="Pfam" id="PF00501">
    <property type="entry name" value="AMP-binding"/>
    <property type="match status" value="1"/>
</dbReference>
<dbReference type="InterPro" id="IPR001242">
    <property type="entry name" value="Condensation_dom"/>
</dbReference>
<dbReference type="SUPFAM" id="SSF56801">
    <property type="entry name" value="Acetyl-CoA synthetase-like"/>
    <property type="match status" value="1"/>
</dbReference>
<dbReference type="PANTHER" id="PTHR45527">
    <property type="entry name" value="NONRIBOSOMAL PEPTIDE SYNTHETASE"/>
    <property type="match status" value="1"/>
</dbReference>
<evidence type="ECO:0000313" key="4">
    <source>
        <dbReference type="Proteomes" id="UP001596391"/>
    </source>
</evidence>
<dbReference type="InterPro" id="IPR023213">
    <property type="entry name" value="CAT-like_dom_sf"/>
</dbReference>
<dbReference type="Pfam" id="PF00668">
    <property type="entry name" value="Condensation"/>
    <property type="match status" value="1"/>
</dbReference>
<evidence type="ECO:0000313" key="3">
    <source>
        <dbReference type="EMBL" id="MFC6646344.1"/>
    </source>
</evidence>
<dbReference type="Gene3D" id="2.30.38.10">
    <property type="entry name" value="Luciferase, Domain 3"/>
    <property type="match status" value="1"/>
</dbReference>
<dbReference type="Gene3D" id="3.30.300.30">
    <property type="match status" value="1"/>
</dbReference>
<dbReference type="PANTHER" id="PTHR45527:SF1">
    <property type="entry name" value="FATTY ACID SYNTHASE"/>
    <property type="match status" value="1"/>
</dbReference>
<dbReference type="SUPFAM" id="SSF47336">
    <property type="entry name" value="ACP-like"/>
    <property type="match status" value="1"/>
</dbReference>
<dbReference type="Gene3D" id="3.30.559.10">
    <property type="entry name" value="Chloramphenicol acetyltransferase-like domain"/>
    <property type="match status" value="1"/>
</dbReference>
<dbReference type="Gene3D" id="3.40.50.1820">
    <property type="entry name" value="alpha/beta hydrolase"/>
    <property type="match status" value="1"/>
</dbReference>
<dbReference type="Gene3D" id="1.10.1200.10">
    <property type="entry name" value="ACP-like"/>
    <property type="match status" value="1"/>
</dbReference>
<dbReference type="Pfam" id="PF13193">
    <property type="entry name" value="AMP-binding_C"/>
    <property type="match status" value="1"/>
</dbReference>
<feature type="region of interest" description="Disordered" evidence="1">
    <location>
        <begin position="1"/>
        <end position="29"/>
    </location>
</feature>
<dbReference type="RefSeq" id="WP_263370021.1">
    <property type="nucleotide sequence ID" value="NZ_JAGSYD010000001.1"/>
</dbReference>
<dbReference type="InterPro" id="IPR045851">
    <property type="entry name" value="AMP-bd_C_sf"/>
</dbReference>
<dbReference type="Pfam" id="PF00975">
    <property type="entry name" value="Thioesterase"/>
    <property type="match status" value="1"/>
</dbReference>